<dbReference type="SFLD" id="SFLDG01129">
    <property type="entry name" value="C1.5:_HAD__Beta-PGM__Phosphata"/>
    <property type="match status" value="1"/>
</dbReference>
<dbReference type="SFLD" id="SFLDS00003">
    <property type="entry name" value="Haloacid_Dehalogenase"/>
    <property type="match status" value="1"/>
</dbReference>
<proteinExistence type="predicted"/>
<keyword evidence="1" id="KW-0378">Hydrolase</keyword>
<sequence length="203" mass="22306">MPGTLIFDIGNVLLRWEPRALFRQLLPDDAAVDAFLAEVGFSEWNHQFDAGLPWDDGVAAHSARFPHRAELIAAYHARWHETILGPVEGMPELLAELSAAGVPLYAITNFSEAKFSETLERHPFVANSFRDIVVSGTERLTKPEPEIFRLCLDRNGLAASDAAFIDDSAKNVATADALGLKGILFTDEPALRRALRDEIGLAV</sequence>
<dbReference type="CDD" id="cd02603">
    <property type="entry name" value="HAD_sEH-N_like"/>
    <property type="match status" value="1"/>
</dbReference>
<gene>
    <name evidence="1" type="ORF">HNP73_002401</name>
</gene>
<dbReference type="AlphaFoldDB" id="A0A840SPF6"/>
<protein>
    <submittedName>
        <fullName evidence="1">2-haloacid dehalogenase</fullName>
        <ecNumber evidence="1">3.8.1.2</ecNumber>
    </submittedName>
</protein>
<dbReference type="InterPro" id="IPR006439">
    <property type="entry name" value="HAD-SF_hydro_IA"/>
</dbReference>
<name>A0A840SPF6_9RHOB</name>
<dbReference type="GO" id="GO:0018784">
    <property type="term" value="F:(S)-2-haloacid dehalogenase activity"/>
    <property type="evidence" value="ECO:0007669"/>
    <property type="project" value="UniProtKB-EC"/>
</dbReference>
<keyword evidence="2" id="KW-1185">Reference proteome</keyword>
<dbReference type="SUPFAM" id="SSF56784">
    <property type="entry name" value="HAD-like"/>
    <property type="match status" value="1"/>
</dbReference>
<dbReference type="Pfam" id="PF13419">
    <property type="entry name" value="HAD_2"/>
    <property type="match status" value="1"/>
</dbReference>
<dbReference type="InterPro" id="IPR041492">
    <property type="entry name" value="HAD_2"/>
</dbReference>
<reference evidence="1 2" key="1">
    <citation type="submission" date="2020-08" db="EMBL/GenBank/DDBJ databases">
        <title>Genomic Encyclopedia of Type Strains, Phase IV (KMG-IV): sequencing the most valuable type-strain genomes for metagenomic binning, comparative biology and taxonomic classification.</title>
        <authorList>
            <person name="Goeker M."/>
        </authorList>
    </citation>
    <scope>NUCLEOTIDE SEQUENCE [LARGE SCALE GENOMIC DNA]</scope>
    <source>
        <strain evidence="1 2">DSM 101730</strain>
    </source>
</reference>
<dbReference type="PANTHER" id="PTHR43611:SF3">
    <property type="entry name" value="FLAVIN MONONUCLEOTIDE HYDROLASE 1, CHLOROPLATIC"/>
    <property type="match status" value="1"/>
</dbReference>
<evidence type="ECO:0000313" key="2">
    <source>
        <dbReference type="Proteomes" id="UP000549457"/>
    </source>
</evidence>
<accession>A0A840SPF6</accession>
<comment type="caution">
    <text evidence="1">The sequence shown here is derived from an EMBL/GenBank/DDBJ whole genome shotgun (WGS) entry which is preliminary data.</text>
</comment>
<dbReference type="Gene3D" id="3.40.50.1000">
    <property type="entry name" value="HAD superfamily/HAD-like"/>
    <property type="match status" value="1"/>
</dbReference>
<dbReference type="EMBL" id="JACHFM010000002">
    <property type="protein sequence ID" value="MBB5222465.1"/>
    <property type="molecule type" value="Genomic_DNA"/>
</dbReference>
<dbReference type="Proteomes" id="UP000549457">
    <property type="component" value="Unassembled WGS sequence"/>
</dbReference>
<dbReference type="PANTHER" id="PTHR43611">
    <property type="entry name" value="ALPHA-D-GLUCOSE 1-PHOSPHATE PHOSPHATASE"/>
    <property type="match status" value="1"/>
</dbReference>
<organism evidence="1 2">
    <name type="scientific">Amaricoccus macauensis</name>
    <dbReference type="NCBI Taxonomy" id="57001"/>
    <lineage>
        <taxon>Bacteria</taxon>
        <taxon>Pseudomonadati</taxon>
        <taxon>Pseudomonadota</taxon>
        <taxon>Alphaproteobacteria</taxon>
        <taxon>Rhodobacterales</taxon>
        <taxon>Paracoccaceae</taxon>
        <taxon>Amaricoccus</taxon>
    </lineage>
</organism>
<dbReference type="InterPro" id="IPR036412">
    <property type="entry name" value="HAD-like_sf"/>
</dbReference>
<dbReference type="RefSeq" id="WP_184149333.1">
    <property type="nucleotide sequence ID" value="NZ_JACHFM010000002.1"/>
</dbReference>
<evidence type="ECO:0000313" key="1">
    <source>
        <dbReference type="EMBL" id="MBB5222465.1"/>
    </source>
</evidence>
<dbReference type="InterPro" id="IPR023214">
    <property type="entry name" value="HAD_sf"/>
</dbReference>
<dbReference type="EC" id="3.8.1.2" evidence="1"/>
<dbReference type="NCBIfam" id="TIGR01509">
    <property type="entry name" value="HAD-SF-IA-v3"/>
    <property type="match status" value="1"/>
</dbReference>